<dbReference type="EMBL" id="CP031229">
    <property type="protein sequence ID" value="AXH94816.1"/>
    <property type="molecule type" value="Genomic_DNA"/>
</dbReference>
<reference evidence="3 4" key="1">
    <citation type="submission" date="2018-07" db="EMBL/GenBank/DDBJ databases">
        <title>Complete genome sequencing of Ornithinimicrobium sp. AMA3305.</title>
        <authorList>
            <person name="Bae J.-W."/>
        </authorList>
    </citation>
    <scope>NUCLEOTIDE SEQUENCE [LARGE SCALE GENOMIC DNA]</scope>
    <source>
        <strain evidence="3 4">AMA3305</strain>
    </source>
</reference>
<keyword evidence="1" id="KW-1133">Transmembrane helix</keyword>
<evidence type="ECO:0000313" key="3">
    <source>
        <dbReference type="EMBL" id="AXH94816.1"/>
    </source>
</evidence>
<evidence type="ECO:0000256" key="1">
    <source>
        <dbReference type="SAM" id="Phobius"/>
    </source>
</evidence>
<dbReference type="Proteomes" id="UP000253790">
    <property type="component" value="Chromosome"/>
</dbReference>
<dbReference type="AlphaFoldDB" id="A0A345NIF8"/>
<dbReference type="OrthoDB" id="4869265at2"/>
<protein>
    <recommendedName>
        <fullName evidence="2">Putative Flp pilus-assembly TadG-like N-terminal domain-containing protein</fullName>
    </recommendedName>
</protein>
<gene>
    <name evidence="3" type="ORF">DV701_00195</name>
</gene>
<keyword evidence="1" id="KW-0472">Membrane</keyword>
<evidence type="ECO:0000313" key="4">
    <source>
        <dbReference type="Proteomes" id="UP000253790"/>
    </source>
</evidence>
<accession>A0A345NIF8</accession>
<dbReference type="InterPro" id="IPR028087">
    <property type="entry name" value="Tad_N"/>
</dbReference>
<keyword evidence="4" id="KW-1185">Reference proteome</keyword>
<sequence>MRGGGPVARDDALGDTESGQISILLVGMVALTLMIVMGIVGVTSVQLSRINLLDAADAAALDASDALAAERAYGEGVAGGVPLTDETVLAAATAHLAQRAMPTRLSGWEVAPGTGTPDGRTAVVAVRGTARIPVVSPVLEQLGGGVTITVTSSARSDIVP</sequence>
<name>A0A345NIF8_9MICO</name>
<proteinExistence type="predicted"/>
<evidence type="ECO:0000259" key="2">
    <source>
        <dbReference type="Pfam" id="PF13400"/>
    </source>
</evidence>
<feature type="domain" description="Putative Flp pilus-assembly TadG-like N-terminal" evidence="2">
    <location>
        <begin position="19"/>
        <end position="63"/>
    </location>
</feature>
<feature type="transmembrane region" description="Helical" evidence="1">
    <location>
        <begin position="20"/>
        <end position="42"/>
    </location>
</feature>
<organism evidence="3 4">
    <name type="scientific">Ornithinimicrobium avium</name>
    <dbReference type="NCBI Taxonomy" id="2283195"/>
    <lineage>
        <taxon>Bacteria</taxon>
        <taxon>Bacillati</taxon>
        <taxon>Actinomycetota</taxon>
        <taxon>Actinomycetes</taxon>
        <taxon>Micrococcales</taxon>
        <taxon>Ornithinimicrobiaceae</taxon>
        <taxon>Ornithinimicrobium</taxon>
    </lineage>
</organism>
<keyword evidence="1" id="KW-0812">Transmembrane</keyword>
<dbReference type="KEGG" id="orn:DV701_00195"/>
<dbReference type="Pfam" id="PF13400">
    <property type="entry name" value="Tad"/>
    <property type="match status" value="1"/>
</dbReference>